<protein>
    <submittedName>
        <fullName evidence="2">Unannotated protein</fullName>
    </submittedName>
</protein>
<dbReference type="AlphaFoldDB" id="A0A6J7LKH6"/>
<reference evidence="2" key="1">
    <citation type="submission" date="2020-05" db="EMBL/GenBank/DDBJ databases">
        <authorList>
            <person name="Chiriac C."/>
            <person name="Salcher M."/>
            <person name="Ghai R."/>
            <person name="Kavagutti S V."/>
        </authorList>
    </citation>
    <scope>NUCLEOTIDE SEQUENCE</scope>
</reference>
<feature type="region of interest" description="Disordered" evidence="1">
    <location>
        <begin position="1"/>
        <end position="32"/>
    </location>
</feature>
<organism evidence="2">
    <name type="scientific">freshwater metagenome</name>
    <dbReference type="NCBI Taxonomy" id="449393"/>
    <lineage>
        <taxon>unclassified sequences</taxon>
        <taxon>metagenomes</taxon>
        <taxon>ecological metagenomes</taxon>
    </lineage>
</organism>
<proteinExistence type="predicted"/>
<sequence>MATMLFPNAPPQADPLIDSARGEGKGHGPEPVPLSFLAERDQPAAIQASTLSLFASIHFCAASSGVMPLSISRATMF</sequence>
<dbReference type="EMBL" id="CAFBNE010000122">
    <property type="protein sequence ID" value="CAB4966319.1"/>
    <property type="molecule type" value="Genomic_DNA"/>
</dbReference>
<name>A0A6J7LKH6_9ZZZZ</name>
<evidence type="ECO:0000313" key="2">
    <source>
        <dbReference type="EMBL" id="CAB4966319.1"/>
    </source>
</evidence>
<gene>
    <name evidence="2" type="ORF">UFOPK3772_02785</name>
</gene>
<evidence type="ECO:0000256" key="1">
    <source>
        <dbReference type="SAM" id="MobiDB-lite"/>
    </source>
</evidence>
<accession>A0A6J7LKH6</accession>